<feature type="transmembrane region" description="Helical" evidence="5">
    <location>
        <begin position="127"/>
        <end position="147"/>
    </location>
</feature>
<evidence type="ECO:0000256" key="1">
    <source>
        <dbReference type="ARBA" id="ARBA00004141"/>
    </source>
</evidence>
<accession>H8GLH7</accession>
<dbReference type="AlphaFoldDB" id="H8GLH7"/>
<dbReference type="InterPro" id="IPR011547">
    <property type="entry name" value="SLC26A/SulP_dom"/>
</dbReference>
<dbReference type="eggNOG" id="COG0659">
    <property type="taxonomic scope" value="Bacteria"/>
</dbReference>
<dbReference type="EMBL" id="CM001475">
    <property type="protein sequence ID" value="EIC29342.1"/>
    <property type="molecule type" value="Genomic_DNA"/>
</dbReference>
<feature type="transmembrane region" description="Helical" evidence="5">
    <location>
        <begin position="424"/>
        <end position="443"/>
    </location>
</feature>
<dbReference type="InterPro" id="IPR001902">
    <property type="entry name" value="SLC26A/SulP_fam"/>
</dbReference>
<reference evidence="7 8" key="1">
    <citation type="journal article" date="2013" name="Genome Announc.">
        <title>Genome Sequence of the Obligate Gammaproteobacterial Methanotroph Methylomicrobium album Strain BG8.</title>
        <authorList>
            <person name="Kits K.D."/>
            <person name="Kalyuzhnaya M.G."/>
            <person name="Klotz M.G."/>
            <person name="Jetten M.S."/>
            <person name="Op den Camp H.J."/>
            <person name="Vuilleumier S."/>
            <person name="Bringel F."/>
            <person name="Dispirito A.A."/>
            <person name="Murrell J.C."/>
            <person name="Bruce D."/>
            <person name="Cheng J.F."/>
            <person name="Copeland A."/>
            <person name="Goodwin L."/>
            <person name="Hauser L."/>
            <person name="Lajus A."/>
            <person name="Land M.L."/>
            <person name="Lapidus A."/>
            <person name="Lucas S."/>
            <person name="Medigue C."/>
            <person name="Pitluck S."/>
            <person name="Woyke T."/>
            <person name="Zeytun A."/>
            <person name="Stein L.Y."/>
        </authorList>
    </citation>
    <scope>NUCLEOTIDE SEQUENCE [LARGE SCALE GENOMIC DNA]</scope>
    <source>
        <strain evidence="7 8">BG8</strain>
    </source>
</reference>
<evidence type="ECO:0000313" key="7">
    <source>
        <dbReference type="EMBL" id="EIC29342.1"/>
    </source>
</evidence>
<dbReference type="GO" id="GO:0016020">
    <property type="term" value="C:membrane"/>
    <property type="evidence" value="ECO:0007669"/>
    <property type="project" value="UniProtKB-SubCell"/>
</dbReference>
<dbReference type="PANTHER" id="PTHR11814">
    <property type="entry name" value="SULFATE TRANSPORTER"/>
    <property type="match status" value="1"/>
</dbReference>
<feature type="transmembrane region" description="Helical" evidence="5">
    <location>
        <begin position="205"/>
        <end position="224"/>
    </location>
</feature>
<feature type="transmembrane region" description="Helical" evidence="5">
    <location>
        <begin position="314"/>
        <end position="334"/>
    </location>
</feature>
<evidence type="ECO:0000256" key="2">
    <source>
        <dbReference type="ARBA" id="ARBA00022692"/>
    </source>
</evidence>
<evidence type="ECO:0000313" key="8">
    <source>
        <dbReference type="Proteomes" id="UP000005090"/>
    </source>
</evidence>
<protein>
    <submittedName>
        <fullName evidence="7">Sulfate permease-like transporter, MFS superfamily</fullName>
    </submittedName>
</protein>
<feature type="transmembrane region" description="Helical" evidence="5">
    <location>
        <begin position="180"/>
        <end position="198"/>
    </location>
</feature>
<evidence type="ECO:0000256" key="5">
    <source>
        <dbReference type="SAM" id="Phobius"/>
    </source>
</evidence>
<name>H8GLH7_METAL</name>
<proteinExistence type="predicted"/>
<feature type="transmembrane region" description="Helical" evidence="5">
    <location>
        <begin position="276"/>
        <end position="293"/>
    </location>
</feature>
<evidence type="ECO:0000256" key="3">
    <source>
        <dbReference type="ARBA" id="ARBA00022989"/>
    </source>
</evidence>
<evidence type="ECO:0000256" key="4">
    <source>
        <dbReference type="ARBA" id="ARBA00023136"/>
    </source>
</evidence>
<gene>
    <name evidence="7" type="ORF">Metal_1559</name>
</gene>
<dbReference type="STRING" id="686340.Metal_1559"/>
<comment type="subcellular location">
    <subcellularLocation>
        <location evidence="1">Membrane</location>
        <topology evidence="1">Multi-pass membrane protein</topology>
    </subcellularLocation>
</comment>
<dbReference type="GO" id="GO:0055085">
    <property type="term" value="P:transmembrane transport"/>
    <property type="evidence" value="ECO:0007669"/>
    <property type="project" value="InterPro"/>
</dbReference>
<feature type="transmembrane region" description="Helical" evidence="5">
    <location>
        <begin position="24"/>
        <end position="44"/>
    </location>
</feature>
<sequence>MTLQSGMPPSSGLDALKTNWRSDVLAGFFVFLIALPLCLGIAIASGFPPSAGIITAIVGGLLVSRVNGSHLTINGPAAGLIVVIFSAAQALGDGDPLAGYRYTLAAIMLAGALQVLMGVYKAGQYSAFFPPAVVHGMLAGIGIIIIAKQSHVMLGTSPAEGSIFATIAQIPHSLLNPDPVIAFIGLSGLALLIFWPRLKQPKLKAVPAPLVVLLTGMGLGQIFGVQHEHWHPFLSDSELQAGHAHAIAPRFLVDIPDEWSSFFQLADYSKALTLKFWGAVLSICLVGSLETLLSATAVDKLDPYKRKSDLDRDLAAVGLGNTVAGFIGGLPMIAEIVRSSSNIQYGARTGWANFFHGLILLAFVVLFPHLIHNIPLASLAALLVYTGFKLASPKTFSQVWAIGAEQLGLFLITMIGVLATDLLIGVTLGIAAKLVIHLVRGVWLKNMFKIHFSIRQTGTDTIVVKLSGSALFSNYLPLKHAVEGLEKGKTVIFDFTDGYLIDHTVMDFIHDFSRDYKAQGGVCREVGHALERFSDHALAARLMTADDRK</sequence>
<keyword evidence="3 5" id="KW-1133">Transmembrane helix</keyword>
<keyword evidence="2 5" id="KW-0812">Transmembrane</keyword>
<dbReference type="HOGENOM" id="CLU_003182_11_1_6"/>
<keyword evidence="4 5" id="KW-0472">Membrane</keyword>
<feature type="domain" description="SLC26A/SulP transporter" evidence="6">
    <location>
        <begin position="21"/>
        <end position="410"/>
    </location>
</feature>
<dbReference type="Pfam" id="PF00916">
    <property type="entry name" value="Sulfate_transp"/>
    <property type="match status" value="1"/>
</dbReference>
<feature type="transmembrane region" description="Helical" evidence="5">
    <location>
        <begin position="73"/>
        <end position="92"/>
    </location>
</feature>
<dbReference type="RefSeq" id="WP_005371127.1">
    <property type="nucleotide sequence ID" value="NZ_CM001475.1"/>
</dbReference>
<organism evidence="7 8">
    <name type="scientific">Methylomicrobium album BG8</name>
    <dbReference type="NCBI Taxonomy" id="686340"/>
    <lineage>
        <taxon>Bacteria</taxon>
        <taxon>Pseudomonadati</taxon>
        <taxon>Pseudomonadota</taxon>
        <taxon>Gammaproteobacteria</taxon>
        <taxon>Methylococcales</taxon>
        <taxon>Methylococcaceae</taxon>
        <taxon>Methylomicrobium</taxon>
    </lineage>
</organism>
<feature type="transmembrane region" description="Helical" evidence="5">
    <location>
        <begin position="399"/>
        <end position="418"/>
    </location>
</feature>
<feature type="transmembrane region" description="Helical" evidence="5">
    <location>
        <begin position="98"/>
        <end position="120"/>
    </location>
</feature>
<keyword evidence="8" id="KW-1185">Reference proteome</keyword>
<evidence type="ECO:0000259" key="6">
    <source>
        <dbReference type="Pfam" id="PF00916"/>
    </source>
</evidence>
<dbReference type="Proteomes" id="UP000005090">
    <property type="component" value="Chromosome"/>
</dbReference>
<feature type="transmembrane region" description="Helical" evidence="5">
    <location>
        <begin position="354"/>
        <end position="387"/>
    </location>
</feature>